<evidence type="ECO:0000313" key="6">
    <source>
        <dbReference type="Proteomes" id="UP000823863"/>
    </source>
</evidence>
<evidence type="ECO:0000256" key="2">
    <source>
        <dbReference type="ARBA" id="ARBA00022630"/>
    </source>
</evidence>
<dbReference type="GO" id="GO:0016646">
    <property type="term" value="F:oxidoreductase activity, acting on the CH-NH group of donors, NAD or NADP as acceptor"/>
    <property type="evidence" value="ECO:0007669"/>
    <property type="project" value="UniProtKB-ARBA"/>
</dbReference>
<comment type="cofactor">
    <cofactor evidence="1">
        <name>FMN</name>
        <dbReference type="ChEBI" id="CHEBI:58210"/>
    </cofactor>
</comment>
<evidence type="ECO:0000256" key="3">
    <source>
        <dbReference type="ARBA" id="ARBA00038054"/>
    </source>
</evidence>
<organism evidence="5 6">
    <name type="scientific">Candidatus Enterocloster excrementigallinarum</name>
    <dbReference type="NCBI Taxonomy" id="2838558"/>
    <lineage>
        <taxon>Bacteria</taxon>
        <taxon>Bacillati</taxon>
        <taxon>Bacillota</taxon>
        <taxon>Clostridia</taxon>
        <taxon>Lachnospirales</taxon>
        <taxon>Lachnospiraceae</taxon>
        <taxon>Enterocloster</taxon>
    </lineage>
</organism>
<evidence type="ECO:0000256" key="1">
    <source>
        <dbReference type="ARBA" id="ARBA00001917"/>
    </source>
</evidence>
<dbReference type="Gene3D" id="2.30.110.10">
    <property type="entry name" value="Electron Transport, Fmn-binding Protein, Chain A"/>
    <property type="match status" value="1"/>
</dbReference>
<dbReference type="PANTHER" id="PTHR43567">
    <property type="entry name" value="FLAVOREDOXIN-RELATED-RELATED"/>
    <property type="match status" value="1"/>
</dbReference>
<dbReference type="InterPro" id="IPR012349">
    <property type="entry name" value="Split_barrel_FMN-bd"/>
</dbReference>
<comment type="similarity">
    <text evidence="3">Belongs to the flavoredoxin family.</text>
</comment>
<reference evidence="5" key="2">
    <citation type="submission" date="2021-04" db="EMBL/GenBank/DDBJ databases">
        <authorList>
            <person name="Gilroy R."/>
        </authorList>
    </citation>
    <scope>NUCLEOTIDE SEQUENCE</scope>
    <source>
        <strain evidence="5">CHK198-12963</strain>
    </source>
</reference>
<dbReference type="Proteomes" id="UP000823863">
    <property type="component" value="Unassembled WGS sequence"/>
</dbReference>
<dbReference type="SMART" id="SM00903">
    <property type="entry name" value="Flavin_Reduct"/>
    <property type="match status" value="1"/>
</dbReference>
<keyword evidence="2" id="KW-0285">Flavoprotein</keyword>
<protein>
    <submittedName>
        <fullName evidence="5">Flavin reductase family protein</fullName>
    </submittedName>
</protein>
<name>A0A9D2TFE5_9FIRM</name>
<comment type="caution">
    <text evidence="5">The sequence shown here is derived from an EMBL/GenBank/DDBJ whole genome shotgun (WGS) entry which is preliminary data.</text>
</comment>
<gene>
    <name evidence="5" type="ORF">H9931_14675</name>
</gene>
<dbReference type="PANTHER" id="PTHR43567:SF1">
    <property type="entry name" value="FLAVOREDOXIN"/>
    <property type="match status" value="1"/>
</dbReference>
<dbReference type="EMBL" id="DWWB01000088">
    <property type="protein sequence ID" value="HJC67929.1"/>
    <property type="molecule type" value="Genomic_DNA"/>
</dbReference>
<dbReference type="SUPFAM" id="SSF50475">
    <property type="entry name" value="FMN-binding split barrel"/>
    <property type="match status" value="1"/>
</dbReference>
<dbReference type="InterPro" id="IPR052174">
    <property type="entry name" value="Flavoredoxin"/>
</dbReference>
<sequence>MKNTTNNALAVGFAANVSGTPPMAMVGIVPEHYSYELIQESGESVIHIPTKGYEKEFYYLGSHSGRDEDKFAALNLKWTEGTKVKDPILTDCPISAECKVVDCVRTGDHDMFIASVVAVHCVEEWLNEEGNIDFGKVVTM</sequence>
<proteinExistence type="inferred from homology"/>
<dbReference type="AlphaFoldDB" id="A0A9D2TFE5"/>
<dbReference type="GO" id="GO:0010181">
    <property type="term" value="F:FMN binding"/>
    <property type="evidence" value="ECO:0007669"/>
    <property type="project" value="InterPro"/>
</dbReference>
<dbReference type="Pfam" id="PF01613">
    <property type="entry name" value="Flavin_Reduct"/>
    <property type="match status" value="1"/>
</dbReference>
<feature type="domain" description="Flavin reductase like" evidence="4">
    <location>
        <begin position="1"/>
        <end position="135"/>
    </location>
</feature>
<evidence type="ECO:0000313" key="5">
    <source>
        <dbReference type="EMBL" id="HJC67929.1"/>
    </source>
</evidence>
<evidence type="ECO:0000259" key="4">
    <source>
        <dbReference type="SMART" id="SM00903"/>
    </source>
</evidence>
<dbReference type="InterPro" id="IPR002563">
    <property type="entry name" value="Flavin_Rdtase-like_dom"/>
</dbReference>
<reference evidence="5" key="1">
    <citation type="journal article" date="2021" name="PeerJ">
        <title>Extensive microbial diversity within the chicken gut microbiome revealed by metagenomics and culture.</title>
        <authorList>
            <person name="Gilroy R."/>
            <person name="Ravi A."/>
            <person name="Getino M."/>
            <person name="Pursley I."/>
            <person name="Horton D.L."/>
            <person name="Alikhan N.F."/>
            <person name="Baker D."/>
            <person name="Gharbi K."/>
            <person name="Hall N."/>
            <person name="Watson M."/>
            <person name="Adriaenssens E.M."/>
            <person name="Foster-Nyarko E."/>
            <person name="Jarju S."/>
            <person name="Secka A."/>
            <person name="Antonio M."/>
            <person name="Oren A."/>
            <person name="Chaudhuri R.R."/>
            <person name="La Ragione R."/>
            <person name="Hildebrand F."/>
            <person name="Pallen M.J."/>
        </authorList>
    </citation>
    <scope>NUCLEOTIDE SEQUENCE</scope>
    <source>
        <strain evidence="5">CHK198-12963</strain>
    </source>
</reference>
<accession>A0A9D2TFE5</accession>